<dbReference type="RefSeq" id="WP_209146915.1">
    <property type="nucleotide sequence ID" value="NZ_JAGHKP010000003.1"/>
</dbReference>
<feature type="chain" id="PRO_5045520755" evidence="1">
    <location>
        <begin position="19"/>
        <end position="86"/>
    </location>
</feature>
<protein>
    <submittedName>
        <fullName evidence="2">Uncharacterized protein</fullName>
    </submittedName>
</protein>
<gene>
    <name evidence="2" type="ORF">J7I43_16310</name>
</gene>
<feature type="signal peptide" evidence="1">
    <location>
        <begin position="1"/>
        <end position="18"/>
    </location>
</feature>
<proteinExistence type="predicted"/>
<dbReference type="EMBL" id="JAGHKP010000003">
    <property type="protein sequence ID" value="MBO9153792.1"/>
    <property type="molecule type" value="Genomic_DNA"/>
</dbReference>
<dbReference type="Proteomes" id="UP000679126">
    <property type="component" value="Unassembled WGS sequence"/>
</dbReference>
<keyword evidence="3" id="KW-1185">Reference proteome</keyword>
<organism evidence="2 3">
    <name type="scientific">Chitinophaga chungangae</name>
    <dbReference type="NCBI Taxonomy" id="2821488"/>
    <lineage>
        <taxon>Bacteria</taxon>
        <taxon>Pseudomonadati</taxon>
        <taxon>Bacteroidota</taxon>
        <taxon>Chitinophagia</taxon>
        <taxon>Chitinophagales</taxon>
        <taxon>Chitinophagaceae</taxon>
        <taxon>Chitinophaga</taxon>
    </lineage>
</organism>
<evidence type="ECO:0000256" key="1">
    <source>
        <dbReference type="SAM" id="SignalP"/>
    </source>
</evidence>
<sequence>MKTIYAIILMVCFSLTGAAQKRLNKMDGTFISKEDAKVKLTIISGKYVLADPGRMATLLLDAATPSLSQKYVTTATGCSYSTATLP</sequence>
<reference evidence="3" key="1">
    <citation type="submission" date="2021-03" db="EMBL/GenBank/DDBJ databases">
        <title>Assistant Professor.</title>
        <authorList>
            <person name="Huq M.A."/>
        </authorList>
    </citation>
    <scope>NUCLEOTIDE SEQUENCE [LARGE SCALE GENOMIC DNA]</scope>
    <source>
        <strain evidence="3">MAH-28</strain>
    </source>
</reference>
<evidence type="ECO:0000313" key="3">
    <source>
        <dbReference type="Proteomes" id="UP000679126"/>
    </source>
</evidence>
<accession>A0ABS3YGH7</accession>
<name>A0ABS3YGH7_9BACT</name>
<evidence type="ECO:0000313" key="2">
    <source>
        <dbReference type="EMBL" id="MBO9153792.1"/>
    </source>
</evidence>
<keyword evidence="1" id="KW-0732">Signal</keyword>
<comment type="caution">
    <text evidence="2">The sequence shown here is derived from an EMBL/GenBank/DDBJ whole genome shotgun (WGS) entry which is preliminary data.</text>
</comment>